<dbReference type="EMBL" id="BK032514">
    <property type="protein sequence ID" value="DAF45244.1"/>
    <property type="molecule type" value="Genomic_DNA"/>
</dbReference>
<dbReference type="PANTHER" id="PTHR12143">
    <property type="entry name" value="PEPTIDE N-GLYCANASE PNGASE -RELATED"/>
    <property type="match status" value="1"/>
</dbReference>
<dbReference type="Gene3D" id="1.20.1050.60">
    <property type="entry name" value="alpha-1,2-mannosidase"/>
    <property type="match status" value="1"/>
</dbReference>
<dbReference type="InterPro" id="IPR041371">
    <property type="entry name" value="GH92_N"/>
</dbReference>
<dbReference type="InterPro" id="IPR008928">
    <property type="entry name" value="6-hairpin_glycosidase_sf"/>
</dbReference>
<keyword evidence="4" id="KW-0378">Hydrolase</keyword>
<feature type="domain" description="GH29D-like beta-sandwich" evidence="2">
    <location>
        <begin position="768"/>
        <end position="826"/>
    </location>
</feature>
<name>A0A8S5S2L0_9CAUD</name>
<dbReference type="InterPro" id="IPR050883">
    <property type="entry name" value="PNGase"/>
</dbReference>
<feature type="domain" description="Glycosyl hydrolase family 92 N-terminal" evidence="3">
    <location>
        <begin position="27"/>
        <end position="251"/>
    </location>
</feature>
<sequence>MSKHCVLILLSLLLGGYCAAQSPVERVDPMIGTGGKGHAYPGATTPFGMVQLSPSNDFSSWKRCAGYHYDDDVIKGFAHTHISGAGLSGLGDILFMPAGGELQLSAGTDENPDGGYRSRFSHDSERAAPGYYAVLLSDEDIFVELTATPRVGVHRYTFRRGGGGRIMIDPSHNLMERVEGISVAVIDSVTVVGFKRVGEGVAGARTVYFHARFSRPFDRFRETDDADDPIGYVEYRDLKPGERIGVQVGISFVGAEGAGRNLEAEAAGRSFDELREQAREAWERQLSRIGLEGASDREATIFYTALYHASLSPNLISDVDGAYCVEGRLLHSPFPQYSNFSAWDTYRAQHPLLLLTAPAQSADMVNSLVSRHTVAGLELPVWECLGHDNICMIGYSTVPILADAILKGVPGIDVEGAYRAMCHAATSNDKHSQTYGPCGMDHYLRWNFVPAEIGCSVSKTTEYNYYDWTISRVARLLGRRGEARRFEARSAGYRNLFSPDDGYLYPRSTTGFLSSPDTTRWAPLIRNYISGNLWGYSTYAPHDVTELIALHGGDAAFVAFLDRLFHTEVSIEGEQHVDISGFLGHYGHGDEPSHHMPYLYAYAGAPYKACPVIREILKTQYDTTPEGLVNNDDLGQLSAWYVFSSLGFYPVCPGDMRYIIGSPLFDRATLHLGDGVCFTVRTVNNSERNCYVRRAWLNGRPYGKSYIAHEQLMRGGELVLEMGDTPDPQWGHAASDRPVARVDRRLGGESRHTPCHSVYDEQGEWLFSGRKTVRLRCETPQAAIRYTLDGSIPTASSPLYDAERGIPLEGDASLCAVAFRRGRLPSDPFVAHYVETPMAALPEGYPRIELRDPTSTYGAPDGSELIDGRWGAIEFSEGGWSGFAGRACDLDAVIDMGRSLTLSELMVGYLVNTDVWIFPPGRIRLWAGDDPERLTPLEVGYDPLRLDAGQKRLYRPTLGFDARSARYWRIRIENYGPIPSWHGGAGSIPYLFVDEILFR</sequence>
<evidence type="ECO:0000313" key="4">
    <source>
        <dbReference type="EMBL" id="DAF45244.1"/>
    </source>
</evidence>
<evidence type="ECO:0000259" key="3">
    <source>
        <dbReference type="Pfam" id="PF17678"/>
    </source>
</evidence>
<evidence type="ECO:0000259" key="1">
    <source>
        <dbReference type="Pfam" id="PF07971"/>
    </source>
</evidence>
<dbReference type="Pfam" id="PF17678">
    <property type="entry name" value="Glyco_hydro_92N"/>
    <property type="match status" value="1"/>
</dbReference>
<organism evidence="4">
    <name type="scientific">Siphoviridae sp. ctBLh2</name>
    <dbReference type="NCBI Taxonomy" id="2827803"/>
    <lineage>
        <taxon>Viruses</taxon>
        <taxon>Duplodnaviria</taxon>
        <taxon>Heunggongvirae</taxon>
        <taxon>Uroviricota</taxon>
        <taxon>Caudoviricetes</taxon>
    </lineage>
</organism>
<dbReference type="Gene3D" id="3.30.2080.10">
    <property type="entry name" value="GH92 mannosidase domain"/>
    <property type="match status" value="1"/>
</dbReference>
<dbReference type="InterPro" id="IPR012939">
    <property type="entry name" value="Glyco_hydro_92"/>
</dbReference>
<evidence type="ECO:0000259" key="2">
    <source>
        <dbReference type="Pfam" id="PF13290"/>
    </source>
</evidence>
<dbReference type="FunFam" id="3.30.2080.10:FF:000001">
    <property type="entry name" value="Alpha-1,2-mannosidase subfamily"/>
    <property type="match status" value="1"/>
</dbReference>
<dbReference type="GO" id="GO:0005975">
    <property type="term" value="P:carbohydrate metabolic process"/>
    <property type="evidence" value="ECO:0007669"/>
    <property type="project" value="InterPro"/>
</dbReference>
<protein>
    <submittedName>
        <fullName evidence="4">Glycoside hydrolase family protein</fullName>
    </submittedName>
</protein>
<dbReference type="GO" id="GO:0006516">
    <property type="term" value="P:glycoprotein catabolic process"/>
    <property type="evidence" value="ECO:0007669"/>
    <property type="project" value="TreeGrafter"/>
</dbReference>
<proteinExistence type="predicted"/>
<dbReference type="InterPro" id="IPR059177">
    <property type="entry name" value="GH29D-like_dom"/>
</dbReference>
<dbReference type="NCBIfam" id="TIGR01180">
    <property type="entry name" value="aman2_put"/>
    <property type="match status" value="1"/>
</dbReference>
<dbReference type="Gene3D" id="1.20.1610.10">
    <property type="entry name" value="alpha-1,2-mannosidases domains"/>
    <property type="match status" value="1"/>
</dbReference>
<dbReference type="Pfam" id="PF13290">
    <property type="entry name" value="CHB_HEX_C_1"/>
    <property type="match status" value="1"/>
</dbReference>
<feature type="domain" description="Glycosyl hydrolase family 92" evidence="1">
    <location>
        <begin position="258"/>
        <end position="724"/>
    </location>
</feature>
<dbReference type="InterPro" id="IPR005887">
    <property type="entry name" value="GH92_a_mannosidase_put"/>
</dbReference>
<dbReference type="PANTHER" id="PTHR12143:SF39">
    <property type="entry name" value="SECRETED PROTEIN"/>
    <property type="match status" value="1"/>
</dbReference>
<dbReference type="InterPro" id="IPR014718">
    <property type="entry name" value="GH-type_carb-bd"/>
</dbReference>
<dbReference type="GO" id="GO:0030246">
    <property type="term" value="F:carbohydrate binding"/>
    <property type="evidence" value="ECO:0007669"/>
    <property type="project" value="InterPro"/>
</dbReference>
<dbReference type="GO" id="GO:0000224">
    <property type="term" value="F:peptide-N4-(N-acetyl-beta-glucosaminyl)asparagine amidase activity"/>
    <property type="evidence" value="ECO:0007669"/>
    <property type="project" value="TreeGrafter"/>
</dbReference>
<dbReference type="Pfam" id="PF07971">
    <property type="entry name" value="Glyco_hydro_92"/>
    <property type="match status" value="1"/>
</dbReference>
<dbReference type="Gene3D" id="2.70.98.10">
    <property type="match status" value="1"/>
</dbReference>
<accession>A0A8S5S2L0</accession>
<dbReference type="SUPFAM" id="SSF48208">
    <property type="entry name" value="Six-hairpin glycosidases"/>
    <property type="match status" value="1"/>
</dbReference>
<reference evidence="4" key="1">
    <citation type="journal article" date="2021" name="Proc. Natl. Acad. Sci. U.S.A.">
        <title>A Catalog of Tens of Thousands of Viruses from Human Metagenomes Reveals Hidden Associations with Chronic Diseases.</title>
        <authorList>
            <person name="Tisza M.J."/>
            <person name="Buck C.B."/>
        </authorList>
    </citation>
    <scope>NUCLEOTIDE SEQUENCE</scope>
    <source>
        <strain evidence="4">CtBLh2</strain>
    </source>
</reference>